<sequence length="171" mass="19366">MPRLLNTRHRARMCWMATVLGAVSIVGCSTATPYQPFRHGEGYGDQRIESNRFSIHFAGNSSTSRSTVETYLLYHAAELTLANGYDYFVTDERSTTADTRYYQTFSTGFGYYWLPQSAFDIGTTSYPVTEFDAQADIVMFRGERPATNPQAFDARQVKANLESQIHRPKSD</sequence>
<feature type="chain" id="PRO_5003712852" description="Lipoprotein" evidence="1">
    <location>
        <begin position="32"/>
        <end position="171"/>
    </location>
</feature>
<evidence type="ECO:0008006" key="4">
    <source>
        <dbReference type="Google" id="ProtNLM"/>
    </source>
</evidence>
<evidence type="ECO:0000313" key="3">
    <source>
        <dbReference type="Proteomes" id="UP000003704"/>
    </source>
</evidence>
<gene>
    <name evidence="2" type="ORF">WQQ_43670</name>
</gene>
<dbReference type="EMBL" id="AKGD01000004">
    <property type="protein sequence ID" value="EIT67932.1"/>
    <property type="molecule type" value="Genomic_DNA"/>
</dbReference>
<name>I7Z8E6_9GAMM</name>
<accession>I7Z8E6</accession>
<dbReference type="PROSITE" id="PS51257">
    <property type="entry name" value="PROKAR_LIPOPROTEIN"/>
    <property type="match status" value="1"/>
</dbReference>
<comment type="caution">
    <text evidence="2">The sequence shown here is derived from an EMBL/GenBank/DDBJ whole genome shotgun (WGS) entry which is preliminary data.</text>
</comment>
<keyword evidence="1" id="KW-0732">Signal</keyword>
<feature type="signal peptide" evidence="1">
    <location>
        <begin position="1"/>
        <end position="31"/>
    </location>
</feature>
<dbReference type="AlphaFoldDB" id="I7Z8E6"/>
<dbReference type="STRING" id="1172194.WQQ_43670"/>
<organism evidence="2 3">
    <name type="scientific">Hydrocarboniphaga effusa AP103</name>
    <dbReference type="NCBI Taxonomy" id="1172194"/>
    <lineage>
        <taxon>Bacteria</taxon>
        <taxon>Pseudomonadati</taxon>
        <taxon>Pseudomonadota</taxon>
        <taxon>Gammaproteobacteria</taxon>
        <taxon>Nevskiales</taxon>
        <taxon>Nevskiaceae</taxon>
        <taxon>Hydrocarboniphaga</taxon>
    </lineage>
</organism>
<dbReference type="NCBIfam" id="NF047637">
    <property type="entry name" value="lipo_CC0125"/>
    <property type="match status" value="1"/>
</dbReference>
<keyword evidence="3" id="KW-1185">Reference proteome</keyword>
<protein>
    <recommendedName>
        <fullName evidence="4">Lipoprotein</fullName>
    </recommendedName>
</protein>
<evidence type="ECO:0000313" key="2">
    <source>
        <dbReference type="EMBL" id="EIT67932.1"/>
    </source>
</evidence>
<proteinExistence type="predicted"/>
<evidence type="ECO:0000256" key="1">
    <source>
        <dbReference type="SAM" id="SignalP"/>
    </source>
</evidence>
<dbReference type="Proteomes" id="UP000003704">
    <property type="component" value="Unassembled WGS sequence"/>
</dbReference>
<reference evidence="2 3" key="1">
    <citation type="journal article" date="2012" name="J. Bacteriol.">
        <title>Genome Sequence of n-Alkane-Degrading Hydrocarboniphaga effusa Strain AP103T (ATCC BAA-332T).</title>
        <authorList>
            <person name="Chang H.K."/>
            <person name="Zylstra G.J."/>
            <person name="Chae J.C."/>
        </authorList>
    </citation>
    <scope>NUCLEOTIDE SEQUENCE [LARGE SCALE GENOMIC DNA]</scope>
    <source>
        <strain evidence="2 3">AP103</strain>
    </source>
</reference>